<name>A0A2T3LCD4_9GAMM</name>
<protein>
    <recommendedName>
        <fullName evidence="5">Transmembrane protein</fullName>
    </recommendedName>
</protein>
<proteinExistence type="predicted"/>
<evidence type="ECO:0000313" key="4">
    <source>
        <dbReference type="Proteomes" id="UP000241803"/>
    </source>
</evidence>
<keyword evidence="1" id="KW-0812">Transmembrane</keyword>
<accession>A0A2T3LCD4</accession>
<feature type="transmembrane region" description="Helical" evidence="1">
    <location>
        <begin position="91"/>
        <end position="110"/>
    </location>
</feature>
<evidence type="ECO:0000313" key="3">
    <source>
        <dbReference type="EMBL" id="PSV49018.1"/>
    </source>
</evidence>
<organism evidence="3 4">
    <name type="scientific">Photobacterium indicum</name>
    <dbReference type="NCBI Taxonomy" id="81447"/>
    <lineage>
        <taxon>Bacteria</taxon>
        <taxon>Pseudomonadati</taxon>
        <taxon>Pseudomonadota</taxon>
        <taxon>Gammaproteobacteria</taxon>
        <taxon>Vibrionales</taxon>
        <taxon>Vibrionaceae</taxon>
        <taxon>Photobacterium</taxon>
    </lineage>
</organism>
<dbReference type="EMBL" id="PYOC01000001">
    <property type="protein sequence ID" value="PSV49018.1"/>
    <property type="molecule type" value="Genomic_DNA"/>
</dbReference>
<evidence type="ECO:0000256" key="2">
    <source>
        <dbReference type="SAM" id="SignalP"/>
    </source>
</evidence>
<feature type="chain" id="PRO_5015599936" description="Transmembrane protein" evidence="2">
    <location>
        <begin position="33"/>
        <end position="125"/>
    </location>
</feature>
<evidence type="ECO:0008006" key="5">
    <source>
        <dbReference type="Google" id="ProtNLM"/>
    </source>
</evidence>
<comment type="caution">
    <text evidence="3">The sequence shown here is derived from an EMBL/GenBank/DDBJ whole genome shotgun (WGS) entry which is preliminary data.</text>
</comment>
<evidence type="ECO:0000256" key="1">
    <source>
        <dbReference type="SAM" id="Phobius"/>
    </source>
</evidence>
<reference evidence="3 4" key="1">
    <citation type="submission" date="2018-03" db="EMBL/GenBank/DDBJ databases">
        <title>Whole genome sequencing of Histamine producing bacteria.</title>
        <authorList>
            <person name="Butler K."/>
        </authorList>
    </citation>
    <scope>NUCLEOTIDE SEQUENCE [LARGE SCALE GENOMIC DNA]</scope>
    <source>
        <strain evidence="3 4">ATCC 19614</strain>
    </source>
</reference>
<sequence>MFIIKIIYEHCMKLLITFFLMMSFAVPSYAWADKGHGKGHGKGHKKHHHHNTVVVVKPKYKKKKHHHHHNTVVVVQPPRNRYYHRSRLPEIATFAVIAGVSYAIVDNVFYKKSGDRYDYVDSPRR</sequence>
<gene>
    <name evidence="3" type="ORF">C9J47_00115</name>
</gene>
<dbReference type="AlphaFoldDB" id="A0A2T3LCD4"/>
<keyword evidence="2" id="KW-0732">Signal</keyword>
<keyword evidence="1" id="KW-1133">Transmembrane helix</keyword>
<feature type="signal peptide" evidence="2">
    <location>
        <begin position="1"/>
        <end position="32"/>
    </location>
</feature>
<dbReference type="Proteomes" id="UP000241803">
    <property type="component" value="Unassembled WGS sequence"/>
</dbReference>
<keyword evidence="4" id="KW-1185">Reference proteome</keyword>
<keyword evidence="1" id="KW-0472">Membrane</keyword>